<sequence length="60" mass="6789">MVDVDTCRYLMPPSPSPVSLMLSWGSVEPFGPKFVEPWELICASFLNDAVSVWSQDFYIC</sequence>
<proteinExistence type="predicted"/>
<name>A0A0E9XVM2_ANGAN</name>
<organism evidence="1">
    <name type="scientific">Anguilla anguilla</name>
    <name type="common">European freshwater eel</name>
    <name type="synonym">Muraena anguilla</name>
    <dbReference type="NCBI Taxonomy" id="7936"/>
    <lineage>
        <taxon>Eukaryota</taxon>
        <taxon>Metazoa</taxon>
        <taxon>Chordata</taxon>
        <taxon>Craniata</taxon>
        <taxon>Vertebrata</taxon>
        <taxon>Euteleostomi</taxon>
        <taxon>Actinopterygii</taxon>
        <taxon>Neopterygii</taxon>
        <taxon>Teleostei</taxon>
        <taxon>Anguilliformes</taxon>
        <taxon>Anguillidae</taxon>
        <taxon>Anguilla</taxon>
    </lineage>
</organism>
<reference evidence="1" key="1">
    <citation type="submission" date="2014-11" db="EMBL/GenBank/DDBJ databases">
        <authorList>
            <person name="Amaro Gonzalez C."/>
        </authorList>
    </citation>
    <scope>NUCLEOTIDE SEQUENCE</scope>
</reference>
<dbReference type="EMBL" id="GBXM01001815">
    <property type="protein sequence ID" value="JAI06763.1"/>
    <property type="molecule type" value="Transcribed_RNA"/>
</dbReference>
<reference evidence="1" key="2">
    <citation type="journal article" date="2015" name="Fish Shellfish Immunol.">
        <title>Early steps in the European eel (Anguilla anguilla)-Vibrio vulnificus interaction in the gills: Role of the RtxA13 toxin.</title>
        <authorList>
            <person name="Callol A."/>
            <person name="Pajuelo D."/>
            <person name="Ebbesson L."/>
            <person name="Teles M."/>
            <person name="MacKenzie S."/>
            <person name="Amaro C."/>
        </authorList>
    </citation>
    <scope>NUCLEOTIDE SEQUENCE</scope>
</reference>
<protein>
    <submittedName>
        <fullName evidence="1">Uncharacterized protein</fullName>
    </submittedName>
</protein>
<dbReference type="AlphaFoldDB" id="A0A0E9XVM2"/>
<accession>A0A0E9XVM2</accession>
<evidence type="ECO:0000313" key="1">
    <source>
        <dbReference type="EMBL" id="JAI06763.1"/>
    </source>
</evidence>